<protein>
    <submittedName>
        <fullName evidence="1">Short-subunit dehydrogenase</fullName>
    </submittedName>
</protein>
<dbReference type="RefSeq" id="WP_116177763.1">
    <property type="nucleotide sequence ID" value="NZ_CP144375.1"/>
</dbReference>
<evidence type="ECO:0000313" key="2">
    <source>
        <dbReference type="Proteomes" id="UP000256269"/>
    </source>
</evidence>
<proteinExistence type="predicted"/>
<keyword evidence="2" id="KW-1185">Reference proteome</keyword>
<dbReference type="PANTHER" id="PTHR43431">
    <property type="entry name" value="OXIDOREDUCTASE, SHORT CHAIN DEHYDROGENASE/REDUCTASE FAMILY (AFU_ORTHOLOGUE AFUA_5G14000)"/>
    <property type="match status" value="1"/>
</dbReference>
<dbReference type="PANTHER" id="PTHR43431:SF7">
    <property type="entry name" value="OXIDOREDUCTASE, SHORT CHAIN DEHYDROGENASE_REDUCTASE FAMILY (AFU_ORTHOLOGUE AFUA_5G14000)"/>
    <property type="match status" value="1"/>
</dbReference>
<dbReference type="InterPro" id="IPR002347">
    <property type="entry name" value="SDR_fam"/>
</dbReference>
<dbReference type="EMBL" id="QUNO01000011">
    <property type="protein sequence ID" value="REH41709.1"/>
    <property type="molecule type" value="Genomic_DNA"/>
</dbReference>
<gene>
    <name evidence="1" type="ORF">BCF44_1119</name>
</gene>
<dbReference type="OrthoDB" id="9799818at2"/>
<name>A0A3E0HCK6_9PSEU</name>
<dbReference type="Proteomes" id="UP000256269">
    <property type="component" value="Unassembled WGS sequence"/>
</dbReference>
<comment type="caution">
    <text evidence="1">The sequence shown here is derived from an EMBL/GenBank/DDBJ whole genome shotgun (WGS) entry which is preliminary data.</text>
</comment>
<dbReference type="SUPFAM" id="SSF51735">
    <property type="entry name" value="NAD(P)-binding Rossmann-fold domains"/>
    <property type="match status" value="1"/>
</dbReference>
<dbReference type="AlphaFoldDB" id="A0A3E0HCK6"/>
<sequence length="243" mass="25457">MTAVVVGVGPGLGMSIARRFGREGHPVALISRSDARHPGYLAELAGLGIEAEALVADAQDPDALRSALDRIGPAEIVYYGPNAVSPSGFDGPMAPIDTATSDDIRAVMAWVYPAVDVVQHLLPGMLERRRGTFLFATGLSAVRPMPMMGALAVPSAGLRNYALTLNATVADRGVHAAALVIGGLLERGDIHAHVLAHRETFGAIPTLDPDAVADVAWDLHVKRDRAEEVFNALDSASALTTAD</sequence>
<dbReference type="Pfam" id="PF00106">
    <property type="entry name" value="adh_short"/>
    <property type="match status" value="1"/>
</dbReference>
<dbReference type="InterPro" id="IPR036291">
    <property type="entry name" value="NAD(P)-bd_dom_sf"/>
</dbReference>
<evidence type="ECO:0000313" key="1">
    <source>
        <dbReference type="EMBL" id="REH41709.1"/>
    </source>
</evidence>
<reference evidence="1 2" key="1">
    <citation type="submission" date="2018-08" db="EMBL/GenBank/DDBJ databases">
        <title>Genomic Encyclopedia of Archaeal and Bacterial Type Strains, Phase II (KMG-II): from individual species to whole genera.</title>
        <authorList>
            <person name="Goeker M."/>
        </authorList>
    </citation>
    <scope>NUCLEOTIDE SEQUENCE [LARGE SCALE GENOMIC DNA]</scope>
    <source>
        <strain evidence="1 2">DSM 45791</strain>
    </source>
</reference>
<dbReference type="Gene3D" id="3.40.50.720">
    <property type="entry name" value="NAD(P)-binding Rossmann-like Domain"/>
    <property type="match status" value="1"/>
</dbReference>
<organism evidence="1 2">
    <name type="scientific">Kutzneria buriramensis</name>
    <dbReference type="NCBI Taxonomy" id="1045776"/>
    <lineage>
        <taxon>Bacteria</taxon>
        <taxon>Bacillati</taxon>
        <taxon>Actinomycetota</taxon>
        <taxon>Actinomycetes</taxon>
        <taxon>Pseudonocardiales</taxon>
        <taxon>Pseudonocardiaceae</taxon>
        <taxon>Kutzneria</taxon>
    </lineage>
</organism>
<accession>A0A3E0HCK6</accession>